<dbReference type="RefSeq" id="WP_169585108.1">
    <property type="nucleotide sequence ID" value="NZ_VCQU01000001.1"/>
</dbReference>
<dbReference type="GO" id="GO:0070967">
    <property type="term" value="F:coenzyme F420 binding"/>
    <property type="evidence" value="ECO:0007669"/>
    <property type="project" value="TreeGrafter"/>
</dbReference>
<sequence>MDLALAQQRFAAARVARLATVGADGRPHIVPVVFAVDAGQVYLTVDAKPKSTRDLRRLSNIAQTGHVSLLVDEYDDDWTRLWWVRVDGDAVAADADAPDGRRAIDALVAKYSQYAAERPAGPAVIVTTLRWRSWSYSKVQ</sequence>
<reference evidence="3 4" key="1">
    <citation type="submission" date="2019-05" db="EMBL/GenBank/DDBJ databases">
        <authorList>
            <person name="Lee S.D."/>
        </authorList>
    </citation>
    <scope>NUCLEOTIDE SEQUENCE [LARGE SCALE GENOMIC DNA]</scope>
    <source>
        <strain evidence="3 4">YC2-7</strain>
    </source>
</reference>
<dbReference type="Proteomes" id="UP000535543">
    <property type="component" value="Unassembled WGS sequence"/>
</dbReference>
<dbReference type="InterPro" id="IPR011576">
    <property type="entry name" value="Pyridox_Oxase_N"/>
</dbReference>
<keyword evidence="1" id="KW-0560">Oxidoreductase</keyword>
<dbReference type="NCBIfam" id="TIGR03668">
    <property type="entry name" value="Rv0121_F420"/>
    <property type="match status" value="1"/>
</dbReference>
<dbReference type="SUPFAM" id="SSF50475">
    <property type="entry name" value="FMN-binding split barrel"/>
    <property type="match status" value="1"/>
</dbReference>
<comment type="caution">
    <text evidence="3">The sequence shown here is derived from an EMBL/GenBank/DDBJ whole genome shotgun (WGS) entry which is preliminary data.</text>
</comment>
<feature type="domain" description="Pyridoxamine 5'-phosphate oxidase N-terminal" evidence="2">
    <location>
        <begin position="7"/>
        <end position="127"/>
    </location>
</feature>
<dbReference type="InterPro" id="IPR012349">
    <property type="entry name" value="Split_barrel_FMN-bd"/>
</dbReference>
<reference evidence="3 4" key="2">
    <citation type="submission" date="2020-06" db="EMBL/GenBank/DDBJ databases">
        <title>Antribacter stalactiti gen. nov., sp. nov., a new member of the family Nacardiaceae isolated from a cave.</title>
        <authorList>
            <person name="Kim I.S."/>
        </authorList>
    </citation>
    <scope>NUCLEOTIDE SEQUENCE [LARGE SCALE GENOMIC DNA]</scope>
    <source>
        <strain evidence="3 4">YC2-7</strain>
    </source>
</reference>
<accession>A0A848KE74</accession>
<organism evidence="3 4">
    <name type="scientific">Antrihabitans stalactiti</name>
    <dbReference type="NCBI Taxonomy" id="2584121"/>
    <lineage>
        <taxon>Bacteria</taxon>
        <taxon>Bacillati</taxon>
        <taxon>Actinomycetota</taxon>
        <taxon>Actinomycetes</taxon>
        <taxon>Mycobacteriales</taxon>
        <taxon>Nocardiaceae</taxon>
        <taxon>Antrihabitans</taxon>
    </lineage>
</organism>
<dbReference type="AlphaFoldDB" id="A0A848KE74"/>
<dbReference type="PANTHER" id="PTHR35176">
    <property type="entry name" value="HEME OXYGENASE HI_0854-RELATED"/>
    <property type="match status" value="1"/>
</dbReference>
<dbReference type="Pfam" id="PF01243">
    <property type="entry name" value="PNPOx_N"/>
    <property type="match status" value="1"/>
</dbReference>
<dbReference type="EMBL" id="VCQU01000001">
    <property type="protein sequence ID" value="NMN94460.1"/>
    <property type="molecule type" value="Genomic_DNA"/>
</dbReference>
<evidence type="ECO:0000313" key="4">
    <source>
        <dbReference type="Proteomes" id="UP000535543"/>
    </source>
</evidence>
<dbReference type="PANTHER" id="PTHR35176:SF2">
    <property type="entry name" value="F420H(2)-DEPENDENT REDUCTASE RV1155"/>
    <property type="match status" value="1"/>
</dbReference>
<proteinExistence type="predicted"/>
<dbReference type="InterPro" id="IPR019967">
    <property type="entry name" value="F420-dep_enz_PPOX_Rv0121"/>
</dbReference>
<evidence type="ECO:0000313" key="3">
    <source>
        <dbReference type="EMBL" id="NMN94460.1"/>
    </source>
</evidence>
<evidence type="ECO:0000259" key="2">
    <source>
        <dbReference type="Pfam" id="PF01243"/>
    </source>
</evidence>
<dbReference type="GO" id="GO:0005829">
    <property type="term" value="C:cytosol"/>
    <property type="evidence" value="ECO:0007669"/>
    <property type="project" value="TreeGrafter"/>
</dbReference>
<protein>
    <submittedName>
        <fullName evidence="3">TIGR03668 family PPOX class F420-dependent oxidoreductase</fullName>
    </submittedName>
</protein>
<keyword evidence="4" id="KW-1185">Reference proteome</keyword>
<name>A0A848KE74_9NOCA</name>
<dbReference type="GO" id="GO:0016627">
    <property type="term" value="F:oxidoreductase activity, acting on the CH-CH group of donors"/>
    <property type="evidence" value="ECO:0007669"/>
    <property type="project" value="TreeGrafter"/>
</dbReference>
<dbReference type="Gene3D" id="2.30.110.10">
    <property type="entry name" value="Electron Transport, Fmn-binding Protein, Chain A"/>
    <property type="match status" value="1"/>
</dbReference>
<gene>
    <name evidence="3" type="ORF">FGL95_05335</name>
</gene>
<dbReference type="InterPro" id="IPR052019">
    <property type="entry name" value="F420H2_bilvrd_red/Heme_oxyg"/>
</dbReference>
<evidence type="ECO:0000256" key="1">
    <source>
        <dbReference type="ARBA" id="ARBA00023002"/>
    </source>
</evidence>